<dbReference type="AlphaFoldDB" id="A0A7I8KWA2"/>
<evidence type="ECO:0000256" key="1">
    <source>
        <dbReference type="SAM" id="MobiDB-lite"/>
    </source>
</evidence>
<dbReference type="PANTHER" id="PTHR37173:SF1">
    <property type="entry name" value="PROLINE-RICH FAMILY PROTEIN"/>
    <property type="match status" value="1"/>
</dbReference>
<dbReference type="OrthoDB" id="1735564at2759"/>
<feature type="region of interest" description="Disordered" evidence="1">
    <location>
        <begin position="128"/>
        <end position="184"/>
    </location>
</feature>
<sequence length="305" mass="32099">MAAPSSAGCPDPPAAAAAAATTPSSASTKPLGPVPALLPLPSHFSPQSILGRPPNPSHGPPQGILYTVGGAGRGNPPRPAGGGRGHSAPPHAVTVANPAGYVRNNSPTAVVTFPAAAVQARPLGFPSDHGVQMYHHHQRQQRQQQALVHHGRPPFQPPQGQQQSGSQVAPSRTTGVGGVGAPPMPDFASSMVPALASKVSSFPLVTSNHELSTLKEFRPLPLKAAEPTSSGKRVVDVKDDDPQREENGDSVDQLSAHDLLQRHVKRARRVRACLKEERFQRIERYKQRLALLLPVPPDLEKSPGA</sequence>
<keyword evidence="3" id="KW-1185">Reference proteome</keyword>
<gene>
    <name evidence="2" type="ORF">SI8410_09011983</name>
</gene>
<feature type="region of interest" description="Disordered" evidence="1">
    <location>
        <begin position="222"/>
        <end position="257"/>
    </location>
</feature>
<feature type="compositionally biased region" description="Low complexity" evidence="1">
    <location>
        <begin position="1"/>
        <end position="31"/>
    </location>
</feature>
<feature type="region of interest" description="Disordered" evidence="1">
    <location>
        <begin position="1"/>
        <end position="100"/>
    </location>
</feature>
<evidence type="ECO:0000313" key="2">
    <source>
        <dbReference type="EMBL" id="CAA7401305.1"/>
    </source>
</evidence>
<dbReference type="EMBL" id="LR746272">
    <property type="protein sequence ID" value="CAA7401305.1"/>
    <property type="molecule type" value="Genomic_DNA"/>
</dbReference>
<organism evidence="2 3">
    <name type="scientific">Spirodela intermedia</name>
    <name type="common">Intermediate duckweed</name>
    <dbReference type="NCBI Taxonomy" id="51605"/>
    <lineage>
        <taxon>Eukaryota</taxon>
        <taxon>Viridiplantae</taxon>
        <taxon>Streptophyta</taxon>
        <taxon>Embryophyta</taxon>
        <taxon>Tracheophyta</taxon>
        <taxon>Spermatophyta</taxon>
        <taxon>Magnoliopsida</taxon>
        <taxon>Liliopsida</taxon>
        <taxon>Araceae</taxon>
        <taxon>Lemnoideae</taxon>
        <taxon>Spirodela</taxon>
    </lineage>
</organism>
<name>A0A7I8KWA2_SPIIN</name>
<dbReference type="PANTHER" id="PTHR37173">
    <property type="entry name" value="HYDROXYPROLINE-RICH GLYCOPROTEIN FAMILY PROTEIN"/>
    <property type="match status" value="1"/>
</dbReference>
<feature type="compositionally biased region" description="Low complexity" evidence="1">
    <location>
        <begin position="158"/>
        <end position="167"/>
    </location>
</feature>
<proteinExistence type="predicted"/>
<accession>A0A7I8KWA2</accession>
<protein>
    <submittedName>
        <fullName evidence="2">Uncharacterized protein</fullName>
    </submittedName>
</protein>
<reference evidence="2" key="1">
    <citation type="submission" date="2020-02" db="EMBL/GenBank/DDBJ databases">
        <authorList>
            <person name="Scholz U."/>
            <person name="Mascher M."/>
            <person name="Fiebig A."/>
        </authorList>
    </citation>
    <scope>NUCLEOTIDE SEQUENCE</scope>
</reference>
<dbReference type="Proteomes" id="UP000663760">
    <property type="component" value="Chromosome 9"/>
</dbReference>
<feature type="compositionally biased region" description="Basic and acidic residues" evidence="1">
    <location>
        <begin position="233"/>
        <end position="247"/>
    </location>
</feature>
<evidence type="ECO:0000313" key="3">
    <source>
        <dbReference type="Proteomes" id="UP000663760"/>
    </source>
</evidence>